<protein>
    <submittedName>
        <fullName evidence="1">Uncharacterized protein</fullName>
    </submittedName>
</protein>
<dbReference type="AlphaFoldDB" id="A0A1J5PJR9"/>
<name>A0A1J5PJR9_9ZZZZ</name>
<sequence length="63" mass="6273">MHSADPGQPCGVVVNAAQDETGQWAALAALKIALAGQAGLHLGAADGPEIVPGTLPYVVIDPE</sequence>
<accession>A0A1J5PJR9</accession>
<organism evidence="1">
    <name type="scientific">mine drainage metagenome</name>
    <dbReference type="NCBI Taxonomy" id="410659"/>
    <lineage>
        <taxon>unclassified sequences</taxon>
        <taxon>metagenomes</taxon>
        <taxon>ecological metagenomes</taxon>
    </lineage>
</organism>
<dbReference type="EMBL" id="MLJW01003731">
    <property type="protein sequence ID" value="OIQ71426.1"/>
    <property type="molecule type" value="Genomic_DNA"/>
</dbReference>
<gene>
    <name evidence="1" type="ORF">GALL_469540</name>
</gene>
<reference evidence="1" key="1">
    <citation type="submission" date="2016-10" db="EMBL/GenBank/DDBJ databases">
        <title>Sequence of Gallionella enrichment culture.</title>
        <authorList>
            <person name="Poehlein A."/>
            <person name="Muehling M."/>
            <person name="Daniel R."/>
        </authorList>
    </citation>
    <scope>NUCLEOTIDE SEQUENCE</scope>
</reference>
<evidence type="ECO:0000313" key="1">
    <source>
        <dbReference type="EMBL" id="OIQ71426.1"/>
    </source>
</evidence>
<comment type="caution">
    <text evidence="1">The sequence shown here is derived from an EMBL/GenBank/DDBJ whole genome shotgun (WGS) entry which is preliminary data.</text>
</comment>
<proteinExistence type="predicted"/>